<dbReference type="AlphaFoldDB" id="A0A0J7NGF8"/>
<sequence>MYFAEGSSMNYYAPIEDIKILTCKKECDNASTHRAIRILGRRYALTPTSYKYLEIGISVGITSYVELALGDNRGNQIILPIETWKSQMQKRADIEQL</sequence>
<accession>A0A0J7NGF8</accession>
<dbReference type="OrthoDB" id="7552645at2759"/>
<gene>
    <name evidence="1" type="ORF">RF55_8480</name>
</gene>
<dbReference type="Proteomes" id="UP000036403">
    <property type="component" value="Unassembled WGS sequence"/>
</dbReference>
<keyword evidence="2" id="KW-1185">Reference proteome</keyword>
<name>A0A0J7NGF8_LASNI</name>
<evidence type="ECO:0000313" key="2">
    <source>
        <dbReference type="Proteomes" id="UP000036403"/>
    </source>
</evidence>
<protein>
    <submittedName>
        <fullName evidence="1">Uncharacterized protein</fullName>
    </submittedName>
</protein>
<evidence type="ECO:0000313" key="1">
    <source>
        <dbReference type="EMBL" id="KMQ91625.1"/>
    </source>
</evidence>
<comment type="caution">
    <text evidence="1">The sequence shown here is derived from an EMBL/GenBank/DDBJ whole genome shotgun (WGS) entry which is preliminary data.</text>
</comment>
<proteinExistence type="predicted"/>
<dbReference type="EMBL" id="LBMM01005306">
    <property type="protein sequence ID" value="KMQ91625.1"/>
    <property type="molecule type" value="Genomic_DNA"/>
</dbReference>
<dbReference type="PaxDb" id="67767-A0A0J7NGF8"/>
<organism evidence="1 2">
    <name type="scientific">Lasius niger</name>
    <name type="common">Black garden ant</name>
    <dbReference type="NCBI Taxonomy" id="67767"/>
    <lineage>
        <taxon>Eukaryota</taxon>
        <taxon>Metazoa</taxon>
        <taxon>Ecdysozoa</taxon>
        <taxon>Arthropoda</taxon>
        <taxon>Hexapoda</taxon>
        <taxon>Insecta</taxon>
        <taxon>Pterygota</taxon>
        <taxon>Neoptera</taxon>
        <taxon>Endopterygota</taxon>
        <taxon>Hymenoptera</taxon>
        <taxon>Apocrita</taxon>
        <taxon>Aculeata</taxon>
        <taxon>Formicoidea</taxon>
        <taxon>Formicidae</taxon>
        <taxon>Formicinae</taxon>
        <taxon>Lasius</taxon>
        <taxon>Lasius</taxon>
    </lineage>
</organism>
<reference evidence="1 2" key="1">
    <citation type="submission" date="2015-04" db="EMBL/GenBank/DDBJ databases">
        <title>Lasius niger genome sequencing.</title>
        <authorList>
            <person name="Konorov E.A."/>
            <person name="Nikitin M.A."/>
            <person name="Kirill M.V."/>
            <person name="Chang P."/>
        </authorList>
    </citation>
    <scope>NUCLEOTIDE SEQUENCE [LARGE SCALE GENOMIC DNA]</scope>
    <source>
        <tissue evidence="1">Whole</tissue>
    </source>
</reference>